<feature type="compositionally biased region" description="Basic and acidic residues" evidence="1">
    <location>
        <begin position="1"/>
        <end position="11"/>
    </location>
</feature>
<reference evidence="3" key="2">
    <citation type="submission" date="2021-08" db="EMBL/GenBank/DDBJ databases">
        <authorList>
            <person name="Tani A."/>
            <person name="Ola A."/>
            <person name="Ogura Y."/>
            <person name="Katsura K."/>
            <person name="Hayashi T."/>
        </authorList>
    </citation>
    <scope>NUCLEOTIDE SEQUENCE</scope>
    <source>
        <strain evidence="3">DSM 16372</strain>
    </source>
</reference>
<organism evidence="3 4">
    <name type="scientific">Methylobacterium hispanicum</name>
    <dbReference type="NCBI Taxonomy" id="270350"/>
    <lineage>
        <taxon>Bacteria</taxon>
        <taxon>Pseudomonadati</taxon>
        <taxon>Pseudomonadota</taxon>
        <taxon>Alphaproteobacteria</taxon>
        <taxon>Hyphomicrobiales</taxon>
        <taxon>Methylobacteriaceae</taxon>
        <taxon>Methylobacterium</taxon>
    </lineage>
</organism>
<accession>A0AAV4ZUN6</accession>
<dbReference type="RefSeq" id="WP_238231612.1">
    <property type="nucleotide sequence ID" value="NZ_BPQO01000029.1"/>
</dbReference>
<dbReference type="InterPro" id="IPR045964">
    <property type="entry name" value="DUF6384"/>
</dbReference>
<keyword evidence="4" id="KW-1185">Reference proteome</keyword>
<gene>
    <name evidence="3" type="ORF">BHAOGJBA_5156</name>
</gene>
<evidence type="ECO:0000256" key="2">
    <source>
        <dbReference type="SAM" id="Phobius"/>
    </source>
</evidence>
<reference evidence="3" key="1">
    <citation type="journal article" date="2016" name="Front. Microbiol.">
        <title>Genome Sequence of the Piezophilic, Mesophilic Sulfate-Reducing Bacterium Desulfovibrio indicus J2T.</title>
        <authorList>
            <person name="Cao J."/>
            <person name="Maignien L."/>
            <person name="Shao Z."/>
            <person name="Alain K."/>
            <person name="Jebbar M."/>
        </authorList>
    </citation>
    <scope>NUCLEOTIDE SEQUENCE</scope>
    <source>
        <strain evidence="3">DSM 16372</strain>
    </source>
</reference>
<dbReference type="EMBL" id="BPQO01000029">
    <property type="protein sequence ID" value="GJD91608.1"/>
    <property type="molecule type" value="Genomic_DNA"/>
</dbReference>
<evidence type="ECO:0008006" key="5">
    <source>
        <dbReference type="Google" id="ProtNLM"/>
    </source>
</evidence>
<proteinExistence type="predicted"/>
<keyword evidence="2" id="KW-0812">Transmembrane</keyword>
<dbReference type="AlphaFoldDB" id="A0AAV4ZUN6"/>
<keyword evidence="2" id="KW-1133">Transmembrane helix</keyword>
<evidence type="ECO:0000256" key="1">
    <source>
        <dbReference type="SAM" id="MobiDB-lite"/>
    </source>
</evidence>
<feature type="transmembrane region" description="Helical" evidence="2">
    <location>
        <begin position="119"/>
        <end position="140"/>
    </location>
</feature>
<evidence type="ECO:0000313" key="4">
    <source>
        <dbReference type="Proteomes" id="UP001055247"/>
    </source>
</evidence>
<dbReference type="Pfam" id="PF19911">
    <property type="entry name" value="DUF6384"/>
    <property type="match status" value="1"/>
</dbReference>
<sequence>MAQTIEREAAPDRAPTPVQPPVPAPALDEVLLAMDAVDAIRHEQASVARDLSADERRAELIRRVRAQYEGQGIQVPDGVIEEAIRAQDARRYVFTPPAGGFRIRLARLYATRSRWARKAALASVAAVGIVAVPLVSLQYVDEGRRSVASVAADERDRVLPGRITAMTDSVGREAKDQEPKTKAAAFAQAARNALAAGDVSRARAELAAADRMLEELRTGYEVRIVTRSKEASGFWRIPRDNPSARNHYLVVEALGPNGPLPRRIRNEETGSVDTVMKWGVRVPDEVFDAVRRDKQDDGIISNTLVGVKEPGRLAVDWRMSVRDGAVTKWEPPPGSRSR</sequence>
<comment type="caution">
    <text evidence="3">The sequence shown here is derived from an EMBL/GenBank/DDBJ whole genome shotgun (WGS) entry which is preliminary data.</text>
</comment>
<name>A0AAV4ZUN6_9HYPH</name>
<dbReference type="Proteomes" id="UP001055247">
    <property type="component" value="Unassembled WGS sequence"/>
</dbReference>
<feature type="region of interest" description="Disordered" evidence="1">
    <location>
        <begin position="1"/>
        <end position="24"/>
    </location>
</feature>
<keyword evidence="2" id="KW-0472">Membrane</keyword>
<protein>
    <recommendedName>
        <fullName evidence="5">Anti-sigma factor</fullName>
    </recommendedName>
</protein>
<evidence type="ECO:0000313" key="3">
    <source>
        <dbReference type="EMBL" id="GJD91608.1"/>
    </source>
</evidence>